<evidence type="ECO:0000313" key="2">
    <source>
        <dbReference type="Proteomes" id="UP000095237"/>
    </source>
</evidence>
<evidence type="ECO:0000313" key="1">
    <source>
        <dbReference type="EMBL" id="OEG71507.1"/>
    </source>
</evidence>
<accession>A0A1E5IM18</accession>
<name>A0A1E5IM18_ENDTX</name>
<dbReference type="EMBL" id="LNVX01000201">
    <property type="protein sequence ID" value="OEG71507.1"/>
    <property type="molecule type" value="Genomic_DNA"/>
</dbReference>
<gene>
    <name evidence="1" type="ORF">ATZ36_14385</name>
</gene>
<protein>
    <submittedName>
        <fullName evidence="1">Uncharacterized protein</fullName>
    </submittedName>
</protein>
<sequence>MQFDKYNIFLRIEDVILSSAIMSQECAPPKFEETVPESIQEITGRQISNDTAESSLTYQNIPSGFMTELPFESRLSISGRKLAGLDYTARVYDKEEAGKRNRFLKWNKNFG</sequence>
<keyword evidence="2" id="KW-1185">Reference proteome</keyword>
<proteinExistence type="predicted"/>
<comment type="caution">
    <text evidence="1">The sequence shown here is derived from an EMBL/GenBank/DDBJ whole genome shotgun (WGS) entry which is preliminary data.</text>
</comment>
<reference evidence="1 2" key="1">
    <citation type="submission" date="2015-11" db="EMBL/GenBank/DDBJ databases">
        <title>Evidence for parallel genomic evolution in an endosymbiosis of termite gut flagellates.</title>
        <authorList>
            <person name="Zheng H."/>
        </authorList>
    </citation>
    <scope>NUCLEOTIDE SEQUENCE [LARGE SCALE GENOMIC DNA]</scope>
    <source>
        <strain evidence="1 2">CET450</strain>
    </source>
</reference>
<organism evidence="1 2">
    <name type="scientific">Endomicrobium trichonymphae</name>
    <dbReference type="NCBI Taxonomy" id="1408204"/>
    <lineage>
        <taxon>Bacteria</taxon>
        <taxon>Pseudomonadati</taxon>
        <taxon>Elusimicrobiota</taxon>
        <taxon>Endomicrobiia</taxon>
        <taxon>Endomicrobiales</taxon>
        <taxon>Endomicrobiaceae</taxon>
        <taxon>Candidatus Endomicrobiellum</taxon>
    </lineage>
</organism>
<dbReference type="AlphaFoldDB" id="A0A1E5IM18"/>
<dbReference type="Proteomes" id="UP000095237">
    <property type="component" value="Unassembled WGS sequence"/>
</dbReference>